<feature type="compositionally biased region" description="Polar residues" evidence="1">
    <location>
        <begin position="485"/>
        <end position="497"/>
    </location>
</feature>
<evidence type="ECO:0000256" key="2">
    <source>
        <dbReference type="SAM" id="Phobius"/>
    </source>
</evidence>
<feature type="compositionally biased region" description="Gly residues" evidence="1">
    <location>
        <begin position="11"/>
        <end position="21"/>
    </location>
</feature>
<dbReference type="RefSeq" id="XP_062792788.1">
    <property type="nucleotide sequence ID" value="XM_062936737.1"/>
</dbReference>
<feature type="region of interest" description="Disordered" evidence="1">
    <location>
        <begin position="190"/>
        <end position="219"/>
    </location>
</feature>
<keyword evidence="4" id="KW-1185">Reference proteome</keyword>
<feature type="transmembrane region" description="Helical" evidence="2">
    <location>
        <begin position="269"/>
        <end position="292"/>
    </location>
</feature>
<evidence type="ECO:0000256" key="1">
    <source>
        <dbReference type="SAM" id="MobiDB-lite"/>
    </source>
</evidence>
<feature type="compositionally biased region" description="Polar residues" evidence="1">
    <location>
        <begin position="442"/>
        <end position="472"/>
    </location>
</feature>
<dbReference type="EMBL" id="CP141886">
    <property type="protein sequence ID" value="WRT68048.1"/>
    <property type="molecule type" value="Genomic_DNA"/>
</dbReference>
<keyword evidence="2" id="KW-1133">Transmembrane helix</keyword>
<accession>A0ABZ1D200</accession>
<keyword evidence="2" id="KW-0812">Transmembrane</keyword>
<feature type="compositionally biased region" description="Polar residues" evidence="1">
    <location>
        <begin position="57"/>
        <end position="87"/>
    </location>
</feature>
<evidence type="ECO:0000313" key="3">
    <source>
        <dbReference type="EMBL" id="WRT68048.1"/>
    </source>
</evidence>
<dbReference type="GeneID" id="87957154"/>
<protein>
    <recommendedName>
        <fullName evidence="5">Mid2 domain-containing protein</fullName>
    </recommendedName>
</protein>
<feature type="compositionally biased region" description="Polar residues" evidence="1">
    <location>
        <begin position="129"/>
        <end position="155"/>
    </location>
</feature>
<feature type="compositionally biased region" description="Low complexity" evidence="1">
    <location>
        <begin position="190"/>
        <end position="216"/>
    </location>
</feature>
<feature type="region of interest" description="Disordered" evidence="1">
    <location>
        <begin position="425"/>
        <end position="507"/>
    </location>
</feature>
<keyword evidence="2" id="KW-0472">Membrane</keyword>
<name>A0ABZ1D200_9TREE</name>
<organism evidence="3 4">
    <name type="scientific">Kwoniella shivajii</name>
    <dbReference type="NCBI Taxonomy" id="564305"/>
    <lineage>
        <taxon>Eukaryota</taxon>
        <taxon>Fungi</taxon>
        <taxon>Dikarya</taxon>
        <taxon>Basidiomycota</taxon>
        <taxon>Agaricomycotina</taxon>
        <taxon>Tremellomycetes</taxon>
        <taxon>Tremellales</taxon>
        <taxon>Cryptococcaceae</taxon>
        <taxon>Kwoniella</taxon>
    </lineage>
</organism>
<evidence type="ECO:0000313" key="4">
    <source>
        <dbReference type="Proteomes" id="UP001329825"/>
    </source>
</evidence>
<proteinExistence type="predicted"/>
<feature type="region of interest" description="Disordered" evidence="1">
    <location>
        <begin position="1"/>
        <end position="155"/>
    </location>
</feature>
<reference evidence="3 4" key="1">
    <citation type="submission" date="2024-01" db="EMBL/GenBank/DDBJ databases">
        <title>Comparative genomics of Cryptococcus and Kwoniella reveals pathogenesis evolution and contrasting modes of karyotype evolution via chromosome fusion or intercentromeric recombination.</title>
        <authorList>
            <person name="Coelho M.A."/>
            <person name="David-Palma M."/>
            <person name="Shea T."/>
            <person name="Bowers K."/>
            <person name="McGinley-Smith S."/>
            <person name="Mohammad A.W."/>
            <person name="Gnirke A."/>
            <person name="Yurkov A.M."/>
            <person name="Nowrousian M."/>
            <person name="Sun S."/>
            <person name="Cuomo C.A."/>
            <person name="Heitman J."/>
        </authorList>
    </citation>
    <scope>NUCLEOTIDE SEQUENCE [LARGE SCALE GENOMIC DNA]</scope>
    <source>
        <strain evidence="3">CBS 11374</strain>
    </source>
</reference>
<evidence type="ECO:0008006" key="5">
    <source>
        <dbReference type="Google" id="ProtNLM"/>
    </source>
</evidence>
<dbReference type="Proteomes" id="UP001329825">
    <property type="component" value="Chromosome 6"/>
</dbReference>
<feature type="compositionally biased region" description="Polar residues" evidence="1">
    <location>
        <begin position="41"/>
        <end position="50"/>
    </location>
</feature>
<gene>
    <name evidence="3" type="ORF">IL334_005023</name>
</gene>
<sequence length="507" mass="53790">MSSKAEDLLGESGGEGEGAGAGLDEVISSTSRTLTEGAPTTGLNSATNIPSGHRMDTLNQVESTKEITPTTSSSLARTESSRTSITSAIDDEFLTTTSTEPESMSDRKKFTSSTSDVEAIETTSDKLMPSTTSRNILSPTTTSSSGKIPTTTSRSILNTGSSALSLLISSTTSSSPTTFSSSIPMLTESSSITTTSLSSASEESTSEEPTSATSDSPPVIVTISAGKNVTLTSSIYSTPSGSSTSSVNGTAQAANEDSKGSILNTNNNLFPLGMVIVVVGGIFGLVAILWITMKCLGITQKRNRLRGAIPSFVPPERIDFPESTTDDKFDFTPAINHHHEQRNHQHQRKDSGGGVNYWDDHFIDQDPRSITITPTQMESAGIAGRGVGVGRGYPFDQMPPPLAPHYQQQHQLDAYIPDIPPVGKDQLAGPNDAVFYPMQDSHPYQSSVNQPQRYDSQAAQRSQGALQRNDSLTMDGIYDGVERSGSLTGNDGKFSQKNNKDCNGGYV</sequence>